<evidence type="ECO:0000313" key="2">
    <source>
        <dbReference type="Proteomes" id="UP000419743"/>
    </source>
</evidence>
<name>A0A7M4DKW3_9MICO</name>
<dbReference type="AlphaFoldDB" id="A0A7M4DKW3"/>
<gene>
    <name evidence="1" type="ORF">HALOF300_02778</name>
</gene>
<keyword evidence="2" id="KW-1185">Reference proteome</keyword>
<dbReference type="RefSeq" id="WP_156741513.1">
    <property type="nucleotide sequence ID" value="NZ_CACRYJ010000040.1"/>
</dbReference>
<organism evidence="1 2">
    <name type="scientific">Occultella aeris</name>
    <dbReference type="NCBI Taxonomy" id="2761496"/>
    <lineage>
        <taxon>Bacteria</taxon>
        <taxon>Bacillati</taxon>
        <taxon>Actinomycetota</taxon>
        <taxon>Actinomycetes</taxon>
        <taxon>Micrococcales</taxon>
        <taxon>Ruaniaceae</taxon>
        <taxon>Occultella</taxon>
    </lineage>
</organism>
<comment type="caution">
    <text evidence="1">The sequence shown here is derived from an EMBL/GenBank/DDBJ whole genome shotgun (WGS) entry which is preliminary data.</text>
</comment>
<dbReference type="Proteomes" id="UP000419743">
    <property type="component" value="Unassembled WGS sequence"/>
</dbReference>
<sequence length="301" mass="30451">MSSVTHGGDVDALIATAKAYAAGAEQLRTIGVRITVGLCHTMIWNGPDALAARTAWEQEGAPALMRVSRALIDAGLELVEQAEDQLRASGADAAGSRHAGVGARAAGGTAAGAAAGGAEGQAPSRFGDLRTNLERLRSFAMSLPELALQARTLRVFGDMAHNLATAEIARDFIDAGVTNAERVGLAGLSGLGTFLDAHGLVTGIEEGDATAIVQNGTSLGITAAAPWIGSAVSGGVGAAWGIGSVAGGLIYDGIQGTRYNEILTDMTDEAFKENGVLGIAQVPGLLAFAAWEALTEDDAGD</sequence>
<dbReference type="EMBL" id="CACRYJ010000040">
    <property type="protein sequence ID" value="VZO37846.1"/>
    <property type="molecule type" value="Genomic_DNA"/>
</dbReference>
<evidence type="ECO:0000313" key="1">
    <source>
        <dbReference type="EMBL" id="VZO37846.1"/>
    </source>
</evidence>
<proteinExistence type="predicted"/>
<protein>
    <submittedName>
        <fullName evidence="1">Uncharacterized protein</fullName>
    </submittedName>
</protein>
<reference evidence="1 2" key="1">
    <citation type="submission" date="2019-11" db="EMBL/GenBank/DDBJ databases">
        <authorList>
            <person name="Criscuolo A."/>
        </authorList>
    </citation>
    <scope>NUCLEOTIDE SEQUENCE [LARGE SCALE GENOMIC DNA]</scope>
    <source>
        <strain evidence="1">CIP111667</strain>
    </source>
</reference>
<accession>A0A7M4DKW3</accession>